<dbReference type="PANTHER" id="PTHR34825">
    <property type="entry name" value="CONSERVED PROTEIN, WITH A WEAK D-GALACTARATE DEHYDRATASE/ALTRONATE HYDROLASE DOMAIN"/>
    <property type="match status" value="1"/>
</dbReference>
<evidence type="ECO:0000259" key="2">
    <source>
        <dbReference type="Pfam" id="PF09820"/>
    </source>
</evidence>
<dbReference type="AlphaFoldDB" id="A0A0D2I2V7"/>
<evidence type="ECO:0000256" key="1">
    <source>
        <dbReference type="SAM" id="MobiDB-lite"/>
    </source>
</evidence>
<dbReference type="GeneID" id="25298297"/>
<feature type="domain" description="AAA-ATPase-like" evidence="2">
    <location>
        <begin position="151"/>
        <end position="366"/>
    </location>
</feature>
<accession>A0A0D2I2V7</accession>
<evidence type="ECO:0000313" key="4">
    <source>
        <dbReference type="Proteomes" id="UP000053617"/>
    </source>
</evidence>
<dbReference type="OrthoDB" id="5425389at2759"/>
<dbReference type="RefSeq" id="XP_013267225.1">
    <property type="nucleotide sequence ID" value="XM_013411771.1"/>
</dbReference>
<dbReference type="HOGENOM" id="CLU_018103_0_0_1"/>
<dbReference type="VEuPathDB" id="FungiDB:Z518_10226"/>
<feature type="region of interest" description="Disordered" evidence="1">
    <location>
        <begin position="71"/>
        <end position="97"/>
    </location>
</feature>
<dbReference type="EMBL" id="KN847483">
    <property type="protein sequence ID" value="KIX00089.1"/>
    <property type="molecule type" value="Genomic_DNA"/>
</dbReference>
<keyword evidence="4" id="KW-1185">Reference proteome</keyword>
<organism evidence="3 4">
    <name type="scientific">Rhinocladiella mackenziei CBS 650.93</name>
    <dbReference type="NCBI Taxonomy" id="1442369"/>
    <lineage>
        <taxon>Eukaryota</taxon>
        <taxon>Fungi</taxon>
        <taxon>Dikarya</taxon>
        <taxon>Ascomycota</taxon>
        <taxon>Pezizomycotina</taxon>
        <taxon>Eurotiomycetes</taxon>
        <taxon>Chaetothyriomycetidae</taxon>
        <taxon>Chaetothyriales</taxon>
        <taxon>Herpotrichiellaceae</taxon>
        <taxon>Rhinocladiella</taxon>
    </lineage>
</organism>
<evidence type="ECO:0000313" key="3">
    <source>
        <dbReference type="EMBL" id="KIX00089.1"/>
    </source>
</evidence>
<proteinExistence type="predicted"/>
<protein>
    <recommendedName>
        <fullName evidence="2">AAA-ATPase-like domain-containing protein</fullName>
    </recommendedName>
</protein>
<dbReference type="InterPro" id="IPR018631">
    <property type="entry name" value="AAA-ATPase-like_dom"/>
</dbReference>
<gene>
    <name evidence="3" type="ORF">Z518_10226</name>
</gene>
<reference evidence="3 4" key="1">
    <citation type="submission" date="2015-01" db="EMBL/GenBank/DDBJ databases">
        <title>The Genome Sequence of Rhinocladiella mackenzie CBS 650.93.</title>
        <authorList>
            <consortium name="The Broad Institute Genomics Platform"/>
            <person name="Cuomo C."/>
            <person name="de Hoog S."/>
            <person name="Gorbushina A."/>
            <person name="Stielow B."/>
            <person name="Teixiera M."/>
            <person name="Abouelleil A."/>
            <person name="Chapman S.B."/>
            <person name="Priest M."/>
            <person name="Young S.K."/>
            <person name="Wortman J."/>
            <person name="Nusbaum C."/>
            <person name="Birren B."/>
        </authorList>
    </citation>
    <scope>NUCLEOTIDE SEQUENCE [LARGE SCALE GENOMIC DNA]</scope>
    <source>
        <strain evidence="3 4">CBS 650.93</strain>
    </source>
</reference>
<dbReference type="Pfam" id="PF09820">
    <property type="entry name" value="AAA-ATPase_like"/>
    <property type="match status" value="1"/>
</dbReference>
<dbReference type="PANTHER" id="PTHR34825:SF2">
    <property type="entry name" value="AAA-ATPASE-LIKE DOMAIN-CONTAINING PROTEIN"/>
    <property type="match status" value="1"/>
</dbReference>
<sequence length="801" mass="90506">MESWDDEQLLEWIQKIQPNIFRNKKNVSTFKAAEIDGSTFLDYAGDIDFFSKTQLPPGVYGALASLAKKVKKQRDSEQIGPPRKKRRLEVNQPPNPKRFQLSLLSGSSAIYEAEAEAGTEAGDEAEAESTVSRSHVLFPASAEFTNFSNNPGAIVVDKTHFIPLLEESAFQYMFLRPRRWGKSTFLNMLAAYYDVNTKDSFEEIFGGLYIGKAPTKARNSHLVLLFDFSTITANGSFEAVSQSVFDCIYGSIRDFLLKYRNIFGDVSPDEYIVPGRAGPSLQRILNLIYERGYTAFVGVDEYDAPVNTCLMSALRNRTRLPERAQVIDYLEDILKSQFFAVMKKASDRIVAKYWLTGVLPAFRDGISPLTATQVLSFDSRYRSMCGLTHEDVETIVTRALRDLPEIEPARILDSLRQWCNGYRFSAAFSHSKDSTLYNPQLVFVYLRNIMSGQPPLFYNEEPNTVRISTVLSTVGETGPVTIRNLLEMLFRSNVQGKISTELSFAELTQDPIIRPSDVTWSLLYCLGVVTFHEHLGYLRAPNRSMVELITERIRAYLNGDPDFSTRMRRSYDDFMNGNTTTFVNLLEEFFGQGHIRSFANTYESNLEMATRFLWVHRKQCVDQMHLVVDPTKTWGTGRNGFVDLFVGNAHRQYPALNSVIVMELKNVSLYSLWKGKQKSPSVEPNSQSNYEPLAKELRQATEDQMLNLKYSYQDKTGKWVTQQVNDIMKAAIAQVNNYVSIISCGPGGRGRAGVDDSRVSCGDGGRDVLCGYVIICVGGTRAICRHTVKKNTQWSYEVTSV</sequence>
<dbReference type="Proteomes" id="UP000053617">
    <property type="component" value="Unassembled WGS sequence"/>
</dbReference>
<name>A0A0D2I2V7_9EURO</name>